<dbReference type="EMBL" id="JACHJV010000001">
    <property type="protein sequence ID" value="MBB4921337.1"/>
    <property type="molecule type" value="Genomic_DNA"/>
</dbReference>
<sequence length="108" mass="11948">MERHDPYGHHESESASGWGKPKASQNANSCVNVIEFDNGDIWLGDTKRPDLTPLAFDKSERVAALISVLIGNDDRFYLDESERTAVLEVLETGDTKTALAKLKDMARA</sequence>
<dbReference type="AlphaFoldDB" id="A0A7W7QX25"/>
<organism evidence="2 3">
    <name type="scientific">Kitasatospora kifunensis</name>
    <name type="common">Streptomyces kifunensis</name>
    <dbReference type="NCBI Taxonomy" id="58351"/>
    <lineage>
        <taxon>Bacteria</taxon>
        <taxon>Bacillati</taxon>
        <taxon>Actinomycetota</taxon>
        <taxon>Actinomycetes</taxon>
        <taxon>Kitasatosporales</taxon>
        <taxon>Streptomycetaceae</taxon>
        <taxon>Kitasatospora</taxon>
    </lineage>
</organism>
<feature type="compositionally biased region" description="Basic and acidic residues" evidence="1">
    <location>
        <begin position="1"/>
        <end position="13"/>
    </location>
</feature>
<protein>
    <recommendedName>
        <fullName evidence="4">DUF397 domain-containing protein</fullName>
    </recommendedName>
</protein>
<name>A0A7W7QX25_KITKI</name>
<reference evidence="2 3" key="1">
    <citation type="submission" date="2020-08" db="EMBL/GenBank/DDBJ databases">
        <title>Sequencing the genomes of 1000 actinobacteria strains.</title>
        <authorList>
            <person name="Klenk H.-P."/>
        </authorList>
    </citation>
    <scope>NUCLEOTIDE SEQUENCE [LARGE SCALE GENOMIC DNA]</scope>
    <source>
        <strain evidence="2 3">DSM 41654</strain>
    </source>
</reference>
<evidence type="ECO:0000256" key="1">
    <source>
        <dbReference type="SAM" id="MobiDB-lite"/>
    </source>
</evidence>
<keyword evidence="3" id="KW-1185">Reference proteome</keyword>
<accession>A0A7W7QX25</accession>
<comment type="caution">
    <text evidence="2">The sequence shown here is derived from an EMBL/GenBank/DDBJ whole genome shotgun (WGS) entry which is preliminary data.</text>
</comment>
<evidence type="ECO:0000313" key="2">
    <source>
        <dbReference type="EMBL" id="MBB4921337.1"/>
    </source>
</evidence>
<proteinExistence type="predicted"/>
<gene>
    <name evidence="2" type="ORF">FHR34_000330</name>
</gene>
<evidence type="ECO:0000313" key="3">
    <source>
        <dbReference type="Proteomes" id="UP000540506"/>
    </source>
</evidence>
<feature type="region of interest" description="Disordered" evidence="1">
    <location>
        <begin position="1"/>
        <end position="25"/>
    </location>
</feature>
<dbReference type="Proteomes" id="UP000540506">
    <property type="component" value="Unassembled WGS sequence"/>
</dbReference>
<dbReference type="RefSeq" id="WP_184933689.1">
    <property type="nucleotide sequence ID" value="NZ_JACHJV010000001.1"/>
</dbReference>
<evidence type="ECO:0008006" key="4">
    <source>
        <dbReference type="Google" id="ProtNLM"/>
    </source>
</evidence>